<dbReference type="RefSeq" id="WP_126657756.1">
    <property type="nucleotide sequence ID" value="NZ_RYYR01000004.1"/>
</dbReference>
<evidence type="ECO:0000259" key="1">
    <source>
        <dbReference type="SMART" id="SM01043"/>
    </source>
</evidence>
<dbReference type="SUPFAM" id="SSF52540">
    <property type="entry name" value="P-loop containing nucleoside triphosphate hydrolases"/>
    <property type="match status" value="1"/>
</dbReference>
<organism evidence="2 3">
    <name type="scientific">Lysinibacillus antri</name>
    <dbReference type="NCBI Taxonomy" id="2498145"/>
    <lineage>
        <taxon>Bacteria</taxon>
        <taxon>Bacillati</taxon>
        <taxon>Bacillota</taxon>
        <taxon>Bacilli</taxon>
        <taxon>Bacillales</taxon>
        <taxon>Bacillaceae</taxon>
        <taxon>Lysinibacillus</taxon>
    </lineage>
</organism>
<dbReference type="InterPro" id="IPR059106">
    <property type="entry name" value="WHD_MalT"/>
</dbReference>
<dbReference type="Pfam" id="PF25873">
    <property type="entry name" value="WHD_MalT"/>
    <property type="match status" value="1"/>
</dbReference>
<dbReference type="Gene3D" id="1.25.40.10">
    <property type="entry name" value="Tetratricopeptide repeat domain"/>
    <property type="match status" value="3"/>
</dbReference>
<evidence type="ECO:0000313" key="2">
    <source>
        <dbReference type="EMBL" id="RUL55516.1"/>
    </source>
</evidence>
<keyword evidence="3" id="KW-1185">Reference proteome</keyword>
<dbReference type="PANTHER" id="PTHR35807">
    <property type="entry name" value="TRANSCRIPTIONAL REGULATOR REDD-RELATED"/>
    <property type="match status" value="1"/>
</dbReference>
<dbReference type="PANTHER" id="PTHR35807:SF2">
    <property type="entry name" value="TRANSCRIPTIONAL ACTIVATOR DOMAIN"/>
    <property type="match status" value="1"/>
</dbReference>
<dbReference type="InterPro" id="IPR019734">
    <property type="entry name" value="TPR_rpt"/>
</dbReference>
<dbReference type="EMBL" id="RYYR01000004">
    <property type="protein sequence ID" value="RUL55516.1"/>
    <property type="molecule type" value="Genomic_DNA"/>
</dbReference>
<sequence>MQNVLLSKLIPPDPSMYYMRRSKLLKKLSKSTSAKLTIVHSGAGFGKTSALSQLMADQRLPYSWYQVTEEDDDVLPFLRHLFYSIQRVYPQFGESIIGWDSFSMFPKIDELNKLYLYFVNEFCKVKEPMYVIIDDFHLVHHVFQINYILNKIMEFLPSHIHFIVATRSYPNWNCLLNLKMNGSLVECKEEEFTFSNEEIQILFEDYFGRQLSEEETDKIHQVTEGWAIAILLLAMQSNDSTLSIDEITSLSLQDFFSYLSEEVFENLSEIQQETLLKCSIFQTFSNEVVKEFYDEDFTHHLNELVQNKVFIQPLIGFQQFRFHALFHQFLEMKLRERSKEYYELHRKAAQYFAMKNEPINALYHAFKSLDETMICELFVQFASYFIEAGQYDYFLERLKELSEQTKERYYPLYFYEGECQRFRAQYEKAKKAYEKCLALATNEQDLFFVLKANTGIAHIYLDTIQPGLAESYLYEALKLSDSVQLKQDDLYLLQHQYAENLVNLGRAKEAENLVQTKKLPPSILSQGNLDVRIMLRQGKLFEAKRLINSKQGKEQLTTDAHRESDVLHALILTMMGDNEEALNCSTMSIKNSEMDHAQYVEAVAYLRKGHALMLLDPFNLHEAEKCYVKTNALMDEIHITRAKAESYMGLAMVKSKQGMNHEALSYTKLGLYETERVQDHWVSALLLTALTTIYIENNNLEKAKQSALKAQKLFLLSPDVYGEMVTNFWLAYIAFRQTTQDDFVNQFQKFLMACSEYNYYFFLTKRTLFGPENSLMVLQMLNYYMEYCEADAHYISQLLQYKKGDPIPKHYFTLHLFGPFTMFRNGVEVIDKEWKREKAKELFLYLYMNRHRFVAKEEIMHVLWPNGDEQAMNRDFKVVYNACLKVLEPQRQARDESAYIVRKQSMYQLHQKLAFTSDQEYFERFANIGLEQRDLHLGQDWLVRAVAYYKGDLLEDLQSFEWLQSKREDLHHLFILVVERIAQNFMRLKDFQKVIQWAEKLVRLDNTWEEGYRLLMLAYYHLENRPQAIKWYEKCVEVLEEELNIEPMETTVQVFEMIVR</sequence>
<dbReference type="InterPro" id="IPR036388">
    <property type="entry name" value="WH-like_DNA-bd_sf"/>
</dbReference>
<dbReference type="SUPFAM" id="SSF48452">
    <property type="entry name" value="TPR-like"/>
    <property type="match status" value="3"/>
</dbReference>
<evidence type="ECO:0000313" key="3">
    <source>
        <dbReference type="Proteomes" id="UP000287910"/>
    </source>
</evidence>
<dbReference type="InterPro" id="IPR051677">
    <property type="entry name" value="AfsR-DnrI-RedD_regulator"/>
</dbReference>
<dbReference type="SMART" id="SM00028">
    <property type="entry name" value="TPR"/>
    <property type="match status" value="6"/>
</dbReference>
<proteinExistence type="predicted"/>
<dbReference type="InterPro" id="IPR027417">
    <property type="entry name" value="P-loop_NTPase"/>
</dbReference>
<dbReference type="Gene3D" id="1.10.10.10">
    <property type="entry name" value="Winged helix-like DNA-binding domain superfamily/Winged helix DNA-binding domain"/>
    <property type="match status" value="1"/>
</dbReference>
<dbReference type="AlphaFoldDB" id="A0A432LEH6"/>
<feature type="domain" description="Bacterial transcriptional activator" evidence="1">
    <location>
        <begin position="939"/>
        <end position="1059"/>
    </location>
</feature>
<dbReference type="SMART" id="SM01043">
    <property type="entry name" value="BTAD"/>
    <property type="match status" value="1"/>
</dbReference>
<comment type="caution">
    <text evidence="2">The sequence shown here is derived from an EMBL/GenBank/DDBJ whole genome shotgun (WGS) entry which is preliminary data.</text>
</comment>
<reference evidence="2 3" key="1">
    <citation type="submission" date="2018-12" db="EMBL/GenBank/DDBJ databases">
        <title>Lysinibacillus antri sp. nov., isolated from a cave soil.</title>
        <authorList>
            <person name="Narsing Rao M.P."/>
            <person name="Zhang H."/>
            <person name="Dong Z.-Y."/>
            <person name="Niu X.-K."/>
            <person name="Zhang K."/>
            <person name="Fang B.-Z."/>
            <person name="Kang Y.-Q."/>
            <person name="Xiao M."/>
            <person name="Li W.-J."/>
        </authorList>
    </citation>
    <scope>NUCLEOTIDE SEQUENCE [LARGE SCALE GENOMIC DNA]</scope>
    <source>
        <strain evidence="2 3">SYSU K30002</strain>
    </source>
</reference>
<gene>
    <name evidence="2" type="ORF">EK386_04100</name>
</gene>
<protein>
    <submittedName>
        <fullName evidence="2">Transcriptional regulator</fullName>
    </submittedName>
</protein>
<name>A0A432LEH6_9BACI</name>
<dbReference type="InterPro" id="IPR005158">
    <property type="entry name" value="BTAD"/>
</dbReference>
<dbReference type="Pfam" id="PF03704">
    <property type="entry name" value="BTAD"/>
    <property type="match status" value="1"/>
</dbReference>
<dbReference type="InterPro" id="IPR011990">
    <property type="entry name" value="TPR-like_helical_dom_sf"/>
</dbReference>
<dbReference type="Proteomes" id="UP000287910">
    <property type="component" value="Unassembled WGS sequence"/>
</dbReference>
<accession>A0A432LEH6</accession>